<accession>A0ABT5EN05</accession>
<reference evidence="1 2" key="1">
    <citation type="submission" date="2022-11" db="EMBL/GenBank/DDBJ databases">
        <title>Minimal conservation of predation-associated metabolite biosynthetic gene clusters underscores biosynthetic potential of Myxococcota including descriptions for ten novel species: Archangium lansinium sp. nov., Myxococcus landrumus sp. nov., Nannocystis bai.</title>
        <authorList>
            <person name="Ahearne A."/>
            <person name="Stevens C."/>
            <person name="Dowd S."/>
        </authorList>
    </citation>
    <scope>NUCLEOTIDE SEQUENCE [LARGE SCALE GENOMIC DNA]</scope>
    <source>
        <strain evidence="1 2">RJM3</strain>
    </source>
</reference>
<evidence type="ECO:0008006" key="3">
    <source>
        <dbReference type="Google" id="ProtNLM"/>
    </source>
</evidence>
<protein>
    <recommendedName>
        <fullName evidence="3">Iron-containing redox enzyme family protein</fullName>
    </recommendedName>
</protein>
<dbReference type="InterPro" id="IPR016084">
    <property type="entry name" value="Haem_Oase-like_multi-hlx"/>
</dbReference>
<dbReference type="SUPFAM" id="SSF48613">
    <property type="entry name" value="Heme oxygenase-like"/>
    <property type="match status" value="1"/>
</dbReference>
<dbReference type="EMBL" id="JAQNDO010000001">
    <property type="protein sequence ID" value="MDC0743222.1"/>
    <property type="molecule type" value="Genomic_DNA"/>
</dbReference>
<keyword evidence="2" id="KW-1185">Reference proteome</keyword>
<name>A0ABT5EN05_9BACT</name>
<gene>
    <name evidence="1" type="ORF">POL67_17865</name>
</gene>
<evidence type="ECO:0000313" key="1">
    <source>
        <dbReference type="EMBL" id="MDC0743222.1"/>
    </source>
</evidence>
<sequence length="216" mass="24137">MLLYIIDGLTKRLSTELMQTPRIRRIMRRDGSPEDYAKLLTPLVHYVPEVSPCYRIAANRAERNGRDADYVDYLRNQAKEEEGHDALALNDLTSLKGAPPVRAQPSFETQTLIKWMREVSSHGPESGIAVIGHIVSSQAALLGPALLESLVESGFPVEFLELHVELDTESHCKESREYLGSITDSIEIERDISIAYMTVVLYPQIFAEDPTSAPLA</sequence>
<organism evidence="1 2">
    <name type="scientific">Polyangium mundeleinium</name>
    <dbReference type="NCBI Taxonomy" id="2995306"/>
    <lineage>
        <taxon>Bacteria</taxon>
        <taxon>Pseudomonadati</taxon>
        <taxon>Myxococcota</taxon>
        <taxon>Polyangia</taxon>
        <taxon>Polyangiales</taxon>
        <taxon>Polyangiaceae</taxon>
        <taxon>Polyangium</taxon>
    </lineage>
</organism>
<proteinExistence type="predicted"/>
<dbReference type="Proteomes" id="UP001221411">
    <property type="component" value="Unassembled WGS sequence"/>
</dbReference>
<dbReference type="RefSeq" id="WP_271918579.1">
    <property type="nucleotide sequence ID" value="NZ_JAQNDO010000001.1"/>
</dbReference>
<comment type="caution">
    <text evidence="1">The sequence shown here is derived from an EMBL/GenBank/DDBJ whole genome shotgun (WGS) entry which is preliminary data.</text>
</comment>
<evidence type="ECO:0000313" key="2">
    <source>
        <dbReference type="Proteomes" id="UP001221411"/>
    </source>
</evidence>
<dbReference type="Gene3D" id="1.20.910.10">
    <property type="entry name" value="Heme oxygenase-like"/>
    <property type="match status" value="1"/>
</dbReference>